<gene>
    <name evidence="2" type="ORF">J1605_009238</name>
</gene>
<reference evidence="2 3" key="1">
    <citation type="submission" date="2022-11" db="EMBL/GenBank/DDBJ databases">
        <title>Whole genome sequence of Eschrichtius robustus ER-17-0199.</title>
        <authorList>
            <person name="Bruniche-Olsen A."/>
            <person name="Black A.N."/>
            <person name="Fields C.J."/>
            <person name="Walden K."/>
            <person name="Dewoody J.A."/>
        </authorList>
    </citation>
    <scope>NUCLEOTIDE SEQUENCE [LARGE SCALE GENOMIC DNA]</scope>
    <source>
        <strain evidence="2">ER-17-0199</strain>
        <tissue evidence="2">Blubber</tissue>
    </source>
</reference>
<proteinExistence type="predicted"/>
<accession>A0AB34GVX4</accession>
<dbReference type="AlphaFoldDB" id="A0AB34GVX4"/>
<organism evidence="2 3">
    <name type="scientific">Eschrichtius robustus</name>
    <name type="common">California gray whale</name>
    <name type="synonym">Eschrichtius gibbosus</name>
    <dbReference type="NCBI Taxonomy" id="9764"/>
    <lineage>
        <taxon>Eukaryota</taxon>
        <taxon>Metazoa</taxon>
        <taxon>Chordata</taxon>
        <taxon>Craniata</taxon>
        <taxon>Vertebrata</taxon>
        <taxon>Euteleostomi</taxon>
        <taxon>Mammalia</taxon>
        <taxon>Eutheria</taxon>
        <taxon>Laurasiatheria</taxon>
        <taxon>Artiodactyla</taxon>
        <taxon>Whippomorpha</taxon>
        <taxon>Cetacea</taxon>
        <taxon>Mysticeti</taxon>
        <taxon>Eschrichtiidae</taxon>
        <taxon>Eschrichtius</taxon>
    </lineage>
</organism>
<evidence type="ECO:0000256" key="1">
    <source>
        <dbReference type="SAM" id="MobiDB-lite"/>
    </source>
</evidence>
<name>A0AB34GVX4_ESCRO</name>
<dbReference type="Proteomes" id="UP001159641">
    <property type="component" value="Unassembled WGS sequence"/>
</dbReference>
<feature type="region of interest" description="Disordered" evidence="1">
    <location>
        <begin position="113"/>
        <end position="134"/>
    </location>
</feature>
<keyword evidence="3" id="KW-1185">Reference proteome</keyword>
<evidence type="ECO:0000313" key="3">
    <source>
        <dbReference type="Proteomes" id="UP001159641"/>
    </source>
</evidence>
<evidence type="ECO:0000313" key="2">
    <source>
        <dbReference type="EMBL" id="KAJ8783533.1"/>
    </source>
</evidence>
<sequence>MAAPQEHVTEGVCPSPSSRSRCCVVQRCAPEDPPPSDCSSSQPHPDLALEAQKTCSPGMKLWNPTCPLHLPAGLLLVLGLQATPHPFLPPALHFPTTKDQGIFSRTLWWPPTSGTTNGHLGQVPSPDSAPGAVV</sequence>
<comment type="caution">
    <text evidence="2">The sequence shown here is derived from an EMBL/GenBank/DDBJ whole genome shotgun (WGS) entry which is preliminary data.</text>
</comment>
<protein>
    <submittedName>
        <fullName evidence="2">Uncharacterized protein</fullName>
    </submittedName>
</protein>
<dbReference type="EMBL" id="JAIQCJ010002084">
    <property type="protein sequence ID" value="KAJ8783533.1"/>
    <property type="molecule type" value="Genomic_DNA"/>
</dbReference>